<dbReference type="NCBIfam" id="TIGR02595">
    <property type="entry name" value="PEP_CTERM"/>
    <property type="match status" value="1"/>
</dbReference>
<proteinExistence type="predicted"/>
<dbReference type="Proteomes" id="UP000609651">
    <property type="component" value="Unassembled WGS sequence"/>
</dbReference>
<evidence type="ECO:0000313" key="2">
    <source>
        <dbReference type="Proteomes" id="UP000609651"/>
    </source>
</evidence>
<protein>
    <recommendedName>
        <fullName evidence="3">PEP-CTERM sorting domain-containing protein</fullName>
    </recommendedName>
</protein>
<dbReference type="InterPro" id="IPR013424">
    <property type="entry name" value="Ice-binding_C"/>
</dbReference>
<reference evidence="1 2" key="1">
    <citation type="journal article" date="2020" name="Syst. Appl. Microbiol.">
        <title>Alienimonas chondri sp. nov., a novel planctomycete isolated from the biofilm of the red alga Chondrus crispus.</title>
        <authorList>
            <person name="Vitorino I."/>
            <person name="Albuquerque L."/>
            <person name="Wiegand S."/>
            <person name="Kallscheuer N."/>
            <person name="da Costa M.S."/>
            <person name="Lobo-da-Cunha A."/>
            <person name="Jogler C."/>
            <person name="Lage O.M."/>
        </authorList>
    </citation>
    <scope>NUCLEOTIDE SEQUENCE [LARGE SCALE GENOMIC DNA]</scope>
    <source>
        <strain evidence="1 2">LzC2</strain>
    </source>
</reference>
<comment type="caution">
    <text evidence="1">The sequence shown here is derived from an EMBL/GenBank/DDBJ whole genome shotgun (WGS) entry which is preliminary data.</text>
</comment>
<dbReference type="RefSeq" id="WP_171187192.1">
    <property type="nucleotide sequence ID" value="NZ_WTPX01000071.1"/>
</dbReference>
<evidence type="ECO:0008006" key="3">
    <source>
        <dbReference type="Google" id="ProtNLM"/>
    </source>
</evidence>
<evidence type="ECO:0000313" key="1">
    <source>
        <dbReference type="EMBL" id="NNJ26296.1"/>
    </source>
</evidence>
<sequence length="225" mass="24098">MLLTATYSTARAGLIRFQGFEAPPAGAENYGFVPTDQFGDGSNRTFNSVESVYGTLINPDSSDPNSGDRFWGLRDVQGEENLVFETLDLSQYENVSLSFSWLEFDLDEPDRLSYTLALTSEAGLEVRTETLAGPGSYGPDNSWNEVVISDIGSVESLDFTLHVSTSGSFDAGGWDSVAIRGDFVGPAAVPEPTSLLLGGLAGSVWACTRRRRACRTDGASARGKA</sequence>
<gene>
    <name evidence="1" type="ORF">LzC2_23780</name>
</gene>
<name>A0ABX1VHP4_9PLAN</name>
<organism evidence="1 2">
    <name type="scientific">Alienimonas chondri</name>
    <dbReference type="NCBI Taxonomy" id="2681879"/>
    <lineage>
        <taxon>Bacteria</taxon>
        <taxon>Pseudomonadati</taxon>
        <taxon>Planctomycetota</taxon>
        <taxon>Planctomycetia</taxon>
        <taxon>Planctomycetales</taxon>
        <taxon>Planctomycetaceae</taxon>
        <taxon>Alienimonas</taxon>
    </lineage>
</organism>
<accession>A0ABX1VHP4</accession>
<keyword evidence="2" id="KW-1185">Reference proteome</keyword>
<dbReference type="EMBL" id="WTPX01000071">
    <property type="protein sequence ID" value="NNJ26296.1"/>
    <property type="molecule type" value="Genomic_DNA"/>
</dbReference>